<protein>
    <submittedName>
        <fullName evidence="1">Uncharacterized protein</fullName>
    </submittedName>
</protein>
<dbReference type="EMBL" id="CP136920">
    <property type="protein sequence ID" value="WOO43156.1"/>
    <property type="molecule type" value="Genomic_DNA"/>
</dbReference>
<gene>
    <name evidence="1" type="ORF">RZN69_08625</name>
</gene>
<name>A0AAQ3QV74_9BACT</name>
<sequence length="150" mass="15779">MEKGLKDVNLLTTTNFPAAAASNQSAGLEIGGDEFFKGNELFVDIPASVGLAENTDIDIHIEHSADNGALDAFADVPQLAPVKITGIVGDALPTSGTYGENGYEVLDDGTVRVVFPVPRGLKAFVRVDVTVETGAGDFITLSYEFGLLVY</sequence>
<accession>A0AAQ3QV74</accession>
<proteinExistence type="predicted"/>
<evidence type="ECO:0000313" key="2">
    <source>
        <dbReference type="Proteomes" id="UP001304300"/>
    </source>
</evidence>
<dbReference type="RefSeq" id="WP_317835695.1">
    <property type="nucleotide sequence ID" value="NZ_CP136920.1"/>
</dbReference>
<organism evidence="1 2">
    <name type="scientific">Rubellicoccus peritrichatus</name>
    <dbReference type="NCBI Taxonomy" id="3080537"/>
    <lineage>
        <taxon>Bacteria</taxon>
        <taxon>Pseudomonadati</taxon>
        <taxon>Verrucomicrobiota</taxon>
        <taxon>Opitutia</taxon>
        <taxon>Puniceicoccales</taxon>
        <taxon>Cerasicoccaceae</taxon>
        <taxon>Rubellicoccus</taxon>
    </lineage>
</organism>
<reference evidence="1 2" key="1">
    <citation type="submission" date="2023-10" db="EMBL/GenBank/DDBJ databases">
        <title>Rubellicoccus peritrichatus gen. nov., sp. nov., isolated from an algae of coral reef tank.</title>
        <authorList>
            <person name="Luo J."/>
        </authorList>
    </citation>
    <scope>NUCLEOTIDE SEQUENCE [LARGE SCALE GENOMIC DNA]</scope>
    <source>
        <strain evidence="1 2">CR14</strain>
    </source>
</reference>
<dbReference type="KEGG" id="puo:RZN69_08625"/>
<dbReference type="Proteomes" id="UP001304300">
    <property type="component" value="Chromosome"/>
</dbReference>
<dbReference type="AlphaFoldDB" id="A0AAQ3QV74"/>
<evidence type="ECO:0000313" key="1">
    <source>
        <dbReference type="EMBL" id="WOO43156.1"/>
    </source>
</evidence>
<keyword evidence="2" id="KW-1185">Reference proteome</keyword>